<dbReference type="PANTHER" id="PTHR31293">
    <property type="entry name" value="RNI-LIKE SUPERFAMILY PROTEIN"/>
    <property type="match status" value="1"/>
</dbReference>
<dbReference type="Pfam" id="PF00646">
    <property type="entry name" value="F-box"/>
    <property type="match status" value="1"/>
</dbReference>
<dbReference type="CDD" id="cd22160">
    <property type="entry name" value="F-box_AtFBL13-like"/>
    <property type="match status" value="1"/>
</dbReference>
<dbReference type="SUPFAM" id="SSF81383">
    <property type="entry name" value="F-box domain"/>
    <property type="match status" value="1"/>
</dbReference>
<dbReference type="InParanoid" id="B9S2M2"/>
<dbReference type="InterPro" id="IPR053781">
    <property type="entry name" value="F-box_AtFBL13-like"/>
</dbReference>
<proteinExistence type="predicted"/>
<evidence type="ECO:0000259" key="1">
    <source>
        <dbReference type="Pfam" id="PF00646"/>
    </source>
</evidence>
<dbReference type="Proteomes" id="UP000008311">
    <property type="component" value="Unassembled WGS sequence"/>
</dbReference>
<dbReference type="KEGG" id="rcu:8270410"/>
<dbReference type="InterPro" id="IPR036047">
    <property type="entry name" value="F-box-like_dom_sf"/>
</dbReference>
<dbReference type="AlphaFoldDB" id="B9S2M2"/>
<accession>B9S2M2</accession>
<dbReference type="InterPro" id="IPR001810">
    <property type="entry name" value="F-box_dom"/>
</dbReference>
<protein>
    <recommendedName>
        <fullName evidence="1">F-box domain-containing protein</fullName>
    </recommendedName>
</protein>
<evidence type="ECO:0000313" key="3">
    <source>
        <dbReference type="Proteomes" id="UP000008311"/>
    </source>
</evidence>
<sequence>MNPASKRQRANDDRISGLPEPILCHILSSLDTVDAVKSSILSRIWRHNWTSVADLKIHDSLCPNRRSKRAKLAHMKSFVDLLNRVLMLHKHPYIERLSLTLNNAYSTSDINSWILVAVTHNVEELALSIRNECTLQLPKILFTCESLKVLKLDSRIESLKFLKLNSRIKVKIPKFVCLRVSRSYILNLSIILV</sequence>
<evidence type="ECO:0000313" key="2">
    <source>
        <dbReference type="EMBL" id="EEF42153.1"/>
    </source>
</evidence>
<dbReference type="InterPro" id="IPR055294">
    <property type="entry name" value="FBL60-like"/>
</dbReference>
<keyword evidence="3" id="KW-1185">Reference proteome</keyword>
<dbReference type="EMBL" id="EQ973852">
    <property type="protein sequence ID" value="EEF42153.1"/>
    <property type="molecule type" value="Genomic_DNA"/>
</dbReference>
<dbReference type="STRING" id="3988.B9S2M2"/>
<organism evidence="2 3">
    <name type="scientific">Ricinus communis</name>
    <name type="common">Castor bean</name>
    <dbReference type="NCBI Taxonomy" id="3988"/>
    <lineage>
        <taxon>Eukaryota</taxon>
        <taxon>Viridiplantae</taxon>
        <taxon>Streptophyta</taxon>
        <taxon>Embryophyta</taxon>
        <taxon>Tracheophyta</taxon>
        <taxon>Spermatophyta</taxon>
        <taxon>Magnoliopsida</taxon>
        <taxon>eudicotyledons</taxon>
        <taxon>Gunneridae</taxon>
        <taxon>Pentapetalae</taxon>
        <taxon>rosids</taxon>
        <taxon>fabids</taxon>
        <taxon>Malpighiales</taxon>
        <taxon>Euphorbiaceae</taxon>
        <taxon>Acalyphoideae</taxon>
        <taxon>Acalypheae</taxon>
        <taxon>Ricinus</taxon>
    </lineage>
</organism>
<reference evidence="3" key="1">
    <citation type="journal article" date="2010" name="Nat. Biotechnol.">
        <title>Draft genome sequence of the oilseed species Ricinus communis.</title>
        <authorList>
            <person name="Chan A.P."/>
            <person name="Crabtree J."/>
            <person name="Zhao Q."/>
            <person name="Lorenzi H."/>
            <person name="Orvis J."/>
            <person name="Puiu D."/>
            <person name="Melake-Berhan A."/>
            <person name="Jones K.M."/>
            <person name="Redman J."/>
            <person name="Chen G."/>
            <person name="Cahoon E.B."/>
            <person name="Gedil M."/>
            <person name="Stanke M."/>
            <person name="Haas B.J."/>
            <person name="Wortman J.R."/>
            <person name="Fraser-Liggett C.M."/>
            <person name="Ravel J."/>
            <person name="Rabinowicz P.D."/>
        </authorList>
    </citation>
    <scope>NUCLEOTIDE SEQUENCE [LARGE SCALE GENOMIC DNA]</scope>
    <source>
        <strain evidence="3">cv. Hale</strain>
    </source>
</reference>
<dbReference type="PANTHER" id="PTHR31293:SF12">
    <property type="entry name" value="RNI-LIKE SUPERFAMILY PROTEIN"/>
    <property type="match status" value="1"/>
</dbReference>
<gene>
    <name evidence="2" type="ORF">RCOM_1210020</name>
</gene>
<name>B9S2M2_RICCO</name>
<dbReference type="Gene3D" id="1.20.1280.50">
    <property type="match status" value="1"/>
</dbReference>
<dbReference type="OrthoDB" id="819388at2759"/>
<feature type="domain" description="F-box" evidence="1">
    <location>
        <begin position="15"/>
        <end position="52"/>
    </location>
</feature>